<dbReference type="OrthoDB" id="2369695at2"/>
<evidence type="ECO:0008006" key="3">
    <source>
        <dbReference type="Google" id="ProtNLM"/>
    </source>
</evidence>
<protein>
    <recommendedName>
        <fullName evidence="3">Helicase XPB/Ssl2 N-terminal domain-containing protein</fullName>
    </recommendedName>
</protein>
<keyword evidence="2" id="KW-1185">Reference proteome</keyword>
<proteinExistence type="predicted"/>
<dbReference type="Proteomes" id="UP000251213">
    <property type="component" value="Unassembled WGS sequence"/>
</dbReference>
<gene>
    <name evidence="1" type="ORF">DL897_17040</name>
</gene>
<name>A0A364K0P4_9BACL</name>
<dbReference type="AlphaFoldDB" id="A0A364K0P4"/>
<sequence length="371" mass="44230">MRMADWLTYTDIEQLKKLNQYYGFTADRHSKHDLICSLLRHVHQKNALQKMVDQLSPSEYRFLQLLILDPSPSFTMEELMAKGRAALNGEDGEPRSFVVNALKKGWLFPGYSLQTQFLYHIPSDTREKMVELLLEPYQKFRTDQPAFYRDEEMQMVHDLIHFLDFLRKEIVRITHDGAIYKQQQRQLFQTFYIKEEPLVHKGPRFGFGRRYHLYPDRFSLIYDYAFYEGFFVEEDGYLCLTESGSGKITKTIDENEAKNLYRFWIRLYRKPIYHLPILIRWIGLLAHPGWFPLHQAYEIIRPWIKSFYYETEESLFQKMIQMLVHLGVIRLGSEDSQSFITLTQVGVKWMHGISAFREKVIEDGFIKTSIE</sequence>
<organism evidence="1 2">
    <name type="scientific">Thermoflavimicrobium daqui</name>
    <dbReference type="NCBI Taxonomy" id="2137476"/>
    <lineage>
        <taxon>Bacteria</taxon>
        <taxon>Bacillati</taxon>
        <taxon>Bacillota</taxon>
        <taxon>Bacilli</taxon>
        <taxon>Bacillales</taxon>
        <taxon>Thermoactinomycetaceae</taxon>
        <taxon>Thermoflavimicrobium</taxon>
    </lineage>
</organism>
<dbReference type="RefSeq" id="WP_113660320.1">
    <property type="nucleotide sequence ID" value="NZ_KZ845681.1"/>
</dbReference>
<evidence type="ECO:0000313" key="2">
    <source>
        <dbReference type="Proteomes" id="UP000251213"/>
    </source>
</evidence>
<reference evidence="1 2" key="2">
    <citation type="submission" date="2018-06" db="EMBL/GenBank/DDBJ databases">
        <authorList>
            <person name="Zhirakovskaya E."/>
        </authorList>
    </citation>
    <scope>NUCLEOTIDE SEQUENCE [LARGE SCALE GENOMIC DNA]</scope>
    <source>
        <strain evidence="1 2">FBKL4.011</strain>
    </source>
</reference>
<reference evidence="1 2" key="1">
    <citation type="submission" date="2018-06" db="EMBL/GenBank/DDBJ databases">
        <title>Thermoflavimicrobium daqus sp. nov., a thermophilic microbe isolated from Moutai-flavour Daqu.</title>
        <authorList>
            <person name="Wang X."/>
            <person name="Zhou H."/>
        </authorList>
    </citation>
    <scope>NUCLEOTIDE SEQUENCE [LARGE SCALE GENOMIC DNA]</scope>
    <source>
        <strain evidence="1 2">FBKL4.011</strain>
    </source>
</reference>
<comment type="caution">
    <text evidence="1">The sequence shown here is derived from an EMBL/GenBank/DDBJ whole genome shotgun (WGS) entry which is preliminary data.</text>
</comment>
<dbReference type="EMBL" id="QJKK01000019">
    <property type="protein sequence ID" value="RAL21072.1"/>
    <property type="molecule type" value="Genomic_DNA"/>
</dbReference>
<evidence type="ECO:0000313" key="1">
    <source>
        <dbReference type="EMBL" id="RAL21072.1"/>
    </source>
</evidence>
<accession>A0A364K0P4</accession>